<organism evidence="14 15">
    <name type="scientific">Drosophila busckii</name>
    <name type="common">Fruit fly</name>
    <dbReference type="NCBI Taxonomy" id="30019"/>
    <lineage>
        <taxon>Eukaryota</taxon>
        <taxon>Metazoa</taxon>
        <taxon>Ecdysozoa</taxon>
        <taxon>Arthropoda</taxon>
        <taxon>Hexapoda</taxon>
        <taxon>Insecta</taxon>
        <taxon>Pterygota</taxon>
        <taxon>Neoptera</taxon>
        <taxon>Endopterygota</taxon>
        <taxon>Diptera</taxon>
        <taxon>Brachycera</taxon>
        <taxon>Muscomorpha</taxon>
        <taxon>Ephydroidea</taxon>
        <taxon>Drosophilidae</taxon>
        <taxon>Drosophila</taxon>
    </lineage>
</organism>
<evidence type="ECO:0000256" key="1">
    <source>
        <dbReference type="ARBA" id="ARBA00004239"/>
    </source>
</evidence>
<dbReference type="PROSITE" id="PS50240">
    <property type="entry name" value="TRYPSIN_DOM"/>
    <property type="match status" value="1"/>
</dbReference>
<keyword evidence="5" id="KW-0732">Signal</keyword>
<name>A0A0M4EP39_DROBS</name>
<evidence type="ECO:0000256" key="6">
    <source>
        <dbReference type="ARBA" id="ARBA00022801"/>
    </source>
</evidence>
<evidence type="ECO:0000256" key="12">
    <source>
        <dbReference type="RuleBase" id="RU363034"/>
    </source>
</evidence>
<evidence type="ECO:0000256" key="8">
    <source>
        <dbReference type="ARBA" id="ARBA00023145"/>
    </source>
</evidence>
<dbReference type="PROSITE" id="PS00135">
    <property type="entry name" value="TRYPSIN_SER"/>
    <property type="match status" value="1"/>
</dbReference>
<keyword evidence="7 12" id="KW-0720">Serine protease</keyword>
<evidence type="ECO:0000256" key="7">
    <source>
        <dbReference type="ARBA" id="ARBA00022825"/>
    </source>
</evidence>
<gene>
    <name evidence="14" type="ORF">Dbus_chr3Rg547</name>
</gene>
<keyword evidence="4 12" id="KW-0645">Protease</keyword>
<dbReference type="SUPFAM" id="SSF50494">
    <property type="entry name" value="Trypsin-like serine proteases"/>
    <property type="match status" value="1"/>
</dbReference>
<dbReference type="EMBL" id="CP012526">
    <property type="protein sequence ID" value="ALC45797.1"/>
    <property type="molecule type" value="Genomic_DNA"/>
</dbReference>
<accession>A0A0M4EP39</accession>
<dbReference type="InterPro" id="IPR009003">
    <property type="entry name" value="Peptidase_S1_PA"/>
</dbReference>
<keyword evidence="6 12" id="KW-0378">Hydrolase</keyword>
<dbReference type="InterPro" id="IPR033116">
    <property type="entry name" value="TRYPSIN_SER"/>
</dbReference>
<dbReference type="Proteomes" id="UP000494163">
    <property type="component" value="Chromosome 3R"/>
</dbReference>
<comment type="similarity">
    <text evidence="2">Belongs to the peptidase S1 family.</text>
</comment>
<reference evidence="14 15" key="1">
    <citation type="submission" date="2015-08" db="EMBL/GenBank/DDBJ databases">
        <title>Ancestral chromatin configuration constrains chromatin evolution on differentiating sex chromosomes in Drosophila.</title>
        <authorList>
            <person name="Zhou Q."/>
            <person name="Bachtrog D."/>
        </authorList>
    </citation>
    <scope>NUCLEOTIDE SEQUENCE [LARGE SCALE GENOMIC DNA]</scope>
    <source>
        <tissue evidence="14">Whole larvae</tissue>
    </source>
</reference>
<dbReference type="AlphaFoldDB" id="A0A0M4EP39"/>
<evidence type="ECO:0000256" key="11">
    <source>
        <dbReference type="ARBA" id="ARBA00038868"/>
    </source>
</evidence>
<dbReference type="CDD" id="cd00190">
    <property type="entry name" value="Tryp_SPc"/>
    <property type="match status" value="1"/>
</dbReference>
<sequence>MLQTYQQLLKHTLVFYLCLELVAPMHLELDARINGGQLMNESVPFQVSMQMLRRGRWQHFCSGSIISEQHVLTAAHCVDKLRPENMTVLVGSNNWQSAGGMRHKLAAVHVHAKYASVPRIVNDIAVLRVSTKFALQRPELSSVSLGGAERIGSKARVRLTGWGSTVAETGAPQLPARLQVLNYQTISNEECAQKGFRVTASEICALATLGQGACVGDSGGPLILSSGKCQLVGIVSYGTSTCAQGKPDVYTRVSSFLPYIKQILQQDAALYKQALLQD</sequence>
<evidence type="ECO:0000313" key="15">
    <source>
        <dbReference type="Proteomes" id="UP000494163"/>
    </source>
</evidence>
<evidence type="ECO:0000256" key="2">
    <source>
        <dbReference type="ARBA" id="ARBA00007664"/>
    </source>
</evidence>
<dbReference type="Gene3D" id="2.40.10.10">
    <property type="entry name" value="Trypsin-like serine proteases"/>
    <property type="match status" value="2"/>
</dbReference>
<dbReference type="GO" id="GO:0006508">
    <property type="term" value="P:proteolysis"/>
    <property type="evidence" value="ECO:0007669"/>
    <property type="project" value="UniProtKB-KW"/>
</dbReference>
<dbReference type="InterPro" id="IPR001254">
    <property type="entry name" value="Trypsin_dom"/>
</dbReference>
<feature type="domain" description="Peptidase S1" evidence="13">
    <location>
        <begin position="33"/>
        <end position="265"/>
    </location>
</feature>
<dbReference type="FunFam" id="2.40.10.10:FF:000197">
    <property type="entry name" value="chymotrypsin-1"/>
    <property type="match status" value="1"/>
</dbReference>
<proteinExistence type="inferred from homology"/>
<evidence type="ECO:0000256" key="4">
    <source>
        <dbReference type="ARBA" id="ARBA00022670"/>
    </source>
</evidence>
<dbReference type="Pfam" id="PF00089">
    <property type="entry name" value="Trypsin"/>
    <property type="match status" value="1"/>
</dbReference>
<dbReference type="OrthoDB" id="6755574at2759"/>
<dbReference type="PANTHER" id="PTHR24276">
    <property type="entry name" value="POLYSERASE-RELATED"/>
    <property type="match status" value="1"/>
</dbReference>
<dbReference type="PROSITE" id="PS00134">
    <property type="entry name" value="TRYPSIN_HIS"/>
    <property type="match status" value="1"/>
</dbReference>
<dbReference type="PANTHER" id="PTHR24276:SF91">
    <property type="entry name" value="AT26814P-RELATED"/>
    <property type="match status" value="1"/>
</dbReference>
<keyword evidence="9" id="KW-1015">Disulfide bond</keyword>
<keyword evidence="8" id="KW-0865">Zymogen</keyword>
<dbReference type="OMA" id="NWKSGGL"/>
<keyword evidence="3" id="KW-0964">Secreted</keyword>
<dbReference type="SMR" id="A0A0M4EP39"/>
<dbReference type="SMART" id="SM00020">
    <property type="entry name" value="Tryp_SPc"/>
    <property type="match status" value="1"/>
</dbReference>
<dbReference type="InterPro" id="IPR018114">
    <property type="entry name" value="TRYPSIN_HIS"/>
</dbReference>
<comment type="catalytic activity">
    <reaction evidence="10">
        <text>Preferential cleavage: Arg-|-Xaa, Lys-|-Xaa.</text>
        <dbReference type="EC" id="3.4.21.4"/>
    </reaction>
</comment>
<evidence type="ECO:0000313" key="14">
    <source>
        <dbReference type="EMBL" id="ALC45797.1"/>
    </source>
</evidence>
<dbReference type="EC" id="3.4.21.4" evidence="11"/>
<protein>
    <recommendedName>
        <fullName evidence="11">trypsin</fullName>
        <ecNumber evidence="11">3.4.21.4</ecNumber>
    </recommendedName>
</protein>
<evidence type="ECO:0000256" key="10">
    <source>
        <dbReference type="ARBA" id="ARBA00036320"/>
    </source>
</evidence>
<dbReference type="STRING" id="30019.A0A0M4EP39"/>
<comment type="subcellular location">
    <subcellularLocation>
        <location evidence="1">Secreted</location>
        <location evidence="1">Extracellular space</location>
    </subcellularLocation>
</comment>
<keyword evidence="15" id="KW-1185">Reference proteome</keyword>
<evidence type="ECO:0000256" key="9">
    <source>
        <dbReference type="ARBA" id="ARBA00023157"/>
    </source>
</evidence>
<dbReference type="GO" id="GO:0004252">
    <property type="term" value="F:serine-type endopeptidase activity"/>
    <property type="evidence" value="ECO:0007669"/>
    <property type="project" value="UniProtKB-EC"/>
</dbReference>
<evidence type="ECO:0000256" key="5">
    <source>
        <dbReference type="ARBA" id="ARBA00022729"/>
    </source>
</evidence>
<dbReference type="InterPro" id="IPR050430">
    <property type="entry name" value="Peptidase_S1"/>
</dbReference>
<dbReference type="InterPro" id="IPR043504">
    <property type="entry name" value="Peptidase_S1_PA_chymotrypsin"/>
</dbReference>
<evidence type="ECO:0000259" key="13">
    <source>
        <dbReference type="PROSITE" id="PS50240"/>
    </source>
</evidence>
<dbReference type="InterPro" id="IPR001314">
    <property type="entry name" value="Peptidase_S1A"/>
</dbReference>
<evidence type="ECO:0000256" key="3">
    <source>
        <dbReference type="ARBA" id="ARBA00022525"/>
    </source>
</evidence>
<dbReference type="PRINTS" id="PR00722">
    <property type="entry name" value="CHYMOTRYPSIN"/>
</dbReference>
<dbReference type="GO" id="GO:0005576">
    <property type="term" value="C:extracellular region"/>
    <property type="evidence" value="ECO:0007669"/>
    <property type="project" value="UniProtKB-SubCell"/>
</dbReference>
<dbReference type="FunFam" id="2.40.10.10:FF:000036">
    <property type="entry name" value="Trypsin beta"/>
    <property type="match status" value="1"/>
</dbReference>